<name>A0A0D2NT41_HYPSF</name>
<dbReference type="Proteomes" id="UP000054270">
    <property type="component" value="Unassembled WGS sequence"/>
</dbReference>
<dbReference type="EMBL" id="KN817553">
    <property type="protein sequence ID" value="KJA22049.1"/>
    <property type="molecule type" value="Genomic_DNA"/>
</dbReference>
<organism evidence="2 3">
    <name type="scientific">Hypholoma sublateritium (strain FD-334 SS-4)</name>
    <dbReference type="NCBI Taxonomy" id="945553"/>
    <lineage>
        <taxon>Eukaryota</taxon>
        <taxon>Fungi</taxon>
        <taxon>Dikarya</taxon>
        <taxon>Basidiomycota</taxon>
        <taxon>Agaricomycotina</taxon>
        <taxon>Agaricomycetes</taxon>
        <taxon>Agaricomycetidae</taxon>
        <taxon>Agaricales</taxon>
        <taxon>Agaricineae</taxon>
        <taxon>Strophariaceae</taxon>
        <taxon>Hypholoma</taxon>
    </lineage>
</organism>
<evidence type="ECO:0000313" key="2">
    <source>
        <dbReference type="EMBL" id="KJA22049.1"/>
    </source>
</evidence>
<dbReference type="AlphaFoldDB" id="A0A0D2NT41"/>
<feature type="compositionally biased region" description="Polar residues" evidence="1">
    <location>
        <begin position="122"/>
        <end position="152"/>
    </location>
</feature>
<keyword evidence="3" id="KW-1185">Reference proteome</keyword>
<protein>
    <submittedName>
        <fullName evidence="2">Uncharacterized protein</fullName>
    </submittedName>
</protein>
<reference evidence="3" key="1">
    <citation type="submission" date="2014-04" db="EMBL/GenBank/DDBJ databases">
        <title>Evolutionary Origins and Diversification of the Mycorrhizal Mutualists.</title>
        <authorList>
            <consortium name="DOE Joint Genome Institute"/>
            <consortium name="Mycorrhizal Genomics Consortium"/>
            <person name="Kohler A."/>
            <person name="Kuo A."/>
            <person name="Nagy L.G."/>
            <person name="Floudas D."/>
            <person name="Copeland A."/>
            <person name="Barry K.W."/>
            <person name="Cichocki N."/>
            <person name="Veneault-Fourrey C."/>
            <person name="LaButti K."/>
            <person name="Lindquist E.A."/>
            <person name="Lipzen A."/>
            <person name="Lundell T."/>
            <person name="Morin E."/>
            <person name="Murat C."/>
            <person name="Riley R."/>
            <person name="Ohm R."/>
            <person name="Sun H."/>
            <person name="Tunlid A."/>
            <person name="Henrissat B."/>
            <person name="Grigoriev I.V."/>
            <person name="Hibbett D.S."/>
            <person name="Martin F."/>
        </authorList>
    </citation>
    <scope>NUCLEOTIDE SEQUENCE [LARGE SCALE GENOMIC DNA]</scope>
    <source>
        <strain evidence="3">FD-334 SS-4</strain>
    </source>
</reference>
<feature type="compositionally biased region" description="Basic and acidic residues" evidence="1">
    <location>
        <begin position="56"/>
        <end position="66"/>
    </location>
</feature>
<evidence type="ECO:0000256" key="1">
    <source>
        <dbReference type="SAM" id="MobiDB-lite"/>
    </source>
</evidence>
<gene>
    <name evidence="2" type="ORF">HYPSUDRAFT_77559</name>
</gene>
<feature type="region of interest" description="Disordered" evidence="1">
    <location>
        <begin position="1"/>
        <end position="153"/>
    </location>
</feature>
<proteinExistence type="predicted"/>
<feature type="compositionally biased region" description="Low complexity" evidence="1">
    <location>
        <begin position="71"/>
        <end position="109"/>
    </location>
</feature>
<evidence type="ECO:0000313" key="3">
    <source>
        <dbReference type="Proteomes" id="UP000054270"/>
    </source>
</evidence>
<accession>A0A0D2NT41</accession>
<feature type="compositionally biased region" description="Low complexity" evidence="1">
    <location>
        <begin position="40"/>
        <end position="55"/>
    </location>
</feature>
<sequence>MYQNTANYVAGRSLPGHAHLRPPRSLAELSNYGPSYSRNSSFSSTAKASSFSSYSAKEENHSEPQRRSRQRNQSSAALSGPFSTYSTPSPLSSAPTLSSPSPSNSDSTLYAPSPLSGAPTLSIPTPLNRTSSTLSASSRYAKNSASSETLPDTSLEHQDADFQACWDYYVAAIVRNASVLKHIEVKTPGLPRFPARVIEMGGKNNRTGKPRLLSLYECGLKTARRDMLVPPEECVFACEPWNRPVIFKITWPGHNTIDQRFDIEEFTSTSRDSLTRETVCCALAIAYHDLTNNFLNGMCDGTCDCGVLGVQFPRLLLGDIVLDPEDGTWNANISYLIGKE</sequence>